<dbReference type="Proteomes" id="UP000235786">
    <property type="component" value="Unassembled WGS sequence"/>
</dbReference>
<feature type="region of interest" description="Disordered" evidence="1">
    <location>
        <begin position="1"/>
        <end position="23"/>
    </location>
</feature>
<keyword evidence="3" id="KW-1185">Reference proteome</keyword>
<dbReference type="EMBL" id="KZ613948">
    <property type="protein sequence ID" value="PMD38220.1"/>
    <property type="molecule type" value="Genomic_DNA"/>
</dbReference>
<proteinExistence type="predicted"/>
<feature type="region of interest" description="Disordered" evidence="1">
    <location>
        <begin position="71"/>
        <end position="105"/>
    </location>
</feature>
<name>A0A2J6RI80_HYAVF</name>
<feature type="compositionally biased region" description="Polar residues" evidence="1">
    <location>
        <begin position="71"/>
        <end position="84"/>
    </location>
</feature>
<protein>
    <submittedName>
        <fullName evidence="2">Uncharacterized protein</fullName>
    </submittedName>
</protein>
<feature type="non-terminal residue" evidence="2">
    <location>
        <position position="376"/>
    </location>
</feature>
<evidence type="ECO:0000313" key="3">
    <source>
        <dbReference type="Proteomes" id="UP000235786"/>
    </source>
</evidence>
<organism evidence="2 3">
    <name type="scientific">Hyaloscypha variabilis (strain UAMH 11265 / GT02V1 / F)</name>
    <name type="common">Meliniomyces variabilis</name>
    <dbReference type="NCBI Taxonomy" id="1149755"/>
    <lineage>
        <taxon>Eukaryota</taxon>
        <taxon>Fungi</taxon>
        <taxon>Dikarya</taxon>
        <taxon>Ascomycota</taxon>
        <taxon>Pezizomycotina</taxon>
        <taxon>Leotiomycetes</taxon>
        <taxon>Helotiales</taxon>
        <taxon>Hyaloscyphaceae</taxon>
        <taxon>Hyaloscypha</taxon>
        <taxon>Hyaloscypha variabilis</taxon>
    </lineage>
</organism>
<reference evidence="2 3" key="1">
    <citation type="submission" date="2016-04" db="EMBL/GenBank/DDBJ databases">
        <title>A degradative enzymes factory behind the ericoid mycorrhizal symbiosis.</title>
        <authorList>
            <consortium name="DOE Joint Genome Institute"/>
            <person name="Martino E."/>
            <person name="Morin E."/>
            <person name="Grelet G."/>
            <person name="Kuo A."/>
            <person name="Kohler A."/>
            <person name="Daghino S."/>
            <person name="Barry K."/>
            <person name="Choi C."/>
            <person name="Cichocki N."/>
            <person name="Clum A."/>
            <person name="Copeland A."/>
            <person name="Hainaut M."/>
            <person name="Haridas S."/>
            <person name="Labutti K."/>
            <person name="Lindquist E."/>
            <person name="Lipzen A."/>
            <person name="Khouja H.-R."/>
            <person name="Murat C."/>
            <person name="Ohm R."/>
            <person name="Olson A."/>
            <person name="Spatafora J."/>
            <person name="Veneault-Fourrey C."/>
            <person name="Henrissat B."/>
            <person name="Grigoriev I."/>
            <person name="Martin F."/>
            <person name="Perotto S."/>
        </authorList>
    </citation>
    <scope>NUCLEOTIDE SEQUENCE [LARGE SCALE GENOMIC DNA]</scope>
    <source>
        <strain evidence="2 3">F</strain>
    </source>
</reference>
<dbReference type="AlphaFoldDB" id="A0A2J6RI80"/>
<evidence type="ECO:0000256" key="1">
    <source>
        <dbReference type="SAM" id="MobiDB-lite"/>
    </source>
</evidence>
<accession>A0A2J6RI80</accession>
<gene>
    <name evidence="2" type="ORF">L207DRAFT_514140</name>
</gene>
<sequence>MGINQSRSSSEKGQTQQVARVSNNQVGITFRDWSTVPPKLRASRISDELDGGKTFKENGRENQMLEELTKNYSQASPQVGSTAAPQIKSRRRSPVNLISSRSGSSKDDLRGFIPELNIHLDCVKHLSSGVLEFNQEVRDLCANGVILEELPHGGCPTSPRVVYKNDDFTKGPRLEREKKLSVSYSSIRDSWSYEDNATPYPSLDPIFVQNRITSRLRHHIGIHFPEATVAVQDLGWGVRKGHQEIPDDARPMEWGSRKRFSWSRNMSEYMLRRASVWIDDGHQILGNFEVLKALLEPGSEIDADGNKNILRNHLMNRRWVWITRMSHNKRVIDIPRTEEFYDARFSLSKGGARLLQNFCDRRQCSEREIDKQPVHI</sequence>
<evidence type="ECO:0000313" key="2">
    <source>
        <dbReference type="EMBL" id="PMD38220.1"/>
    </source>
</evidence>
<dbReference type="OrthoDB" id="3493102at2759"/>